<dbReference type="GO" id="GO:0022857">
    <property type="term" value="F:transmembrane transporter activity"/>
    <property type="evidence" value="ECO:0007669"/>
    <property type="project" value="UniProtKB-UniRule"/>
</dbReference>
<keyword evidence="4 7" id="KW-0812">Transmembrane</keyword>
<dbReference type="AlphaFoldDB" id="A0A372EJD2"/>
<keyword evidence="2 7" id="KW-0813">Transport</keyword>
<feature type="transmembrane region" description="Helical" evidence="7">
    <location>
        <begin position="52"/>
        <end position="68"/>
    </location>
</feature>
<evidence type="ECO:0000259" key="8">
    <source>
        <dbReference type="Pfam" id="PF04290"/>
    </source>
</evidence>
<feature type="transmembrane region" description="Helical" evidence="7">
    <location>
        <begin position="12"/>
        <end position="32"/>
    </location>
</feature>
<evidence type="ECO:0000256" key="5">
    <source>
        <dbReference type="ARBA" id="ARBA00022989"/>
    </source>
</evidence>
<comment type="function">
    <text evidence="7">Part of the tripartite ATP-independent periplasmic (TRAP) transport system.</text>
</comment>
<evidence type="ECO:0000313" key="9">
    <source>
        <dbReference type="EMBL" id="RFP78785.1"/>
    </source>
</evidence>
<evidence type="ECO:0000313" key="10">
    <source>
        <dbReference type="Proteomes" id="UP000261931"/>
    </source>
</evidence>
<dbReference type="Proteomes" id="UP000261931">
    <property type="component" value="Unassembled WGS sequence"/>
</dbReference>
<proteinExistence type="inferred from homology"/>
<comment type="subcellular location">
    <subcellularLocation>
        <location evidence="7">Cell inner membrane</location>
        <topology evidence="7">Multi-pass membrane protein</topology>
    </subcellularLocation>
    <subcellularLocation>
        <location evidence="1">Cell membrane</location>
        <topology evidence="1">Multi-pass membrane protein</topology>
    </subcellularLocation>
</comment>
<accession>A0A372EJD2</accession>
<keyword evidence="3" id="KW-1003">Cell membrane</keyword>
<evidence type="ECO:0000256" key="2">
    <source>
        <dbReference type="ARBA" id="ARBA00022448"/>
    </source>
</evidence>
<feature type="transmembrane region" description="Helical" evidence="7">
    <location>
        <begin position="130"/>
        <end position="148"/>
    </location>
</feature>
<dbReference type="Pfam" id="PF04290">
    <property type="entry name" value="DctQ"/>
    <property type="match status" value="1"/>
</dbReference>
<evidence type="ECO:0000256" key="1">
    <source>
        <dbReference type="ARBA" id="ARBA00004651"/>
    </source>
</evidence>
<dbReference type="InterPro" id="IPR055348">
    <property type="entry name" value="DctQ"/>
</dbReference>
<feature type="domain" description="Tripartite ATP-independent periplasmic transporters DctQ component" evidence="8">
    <location>
        <begin position="28"/>
        <end position="155"/>
    </location>
</feature>
<comment type="caution">
    <text evidence="9">The sequence shown here is derived from an EMBL/GenBank/DDBJ whole genome shotgun (WGS) entry which is preliminary data.</text>
</comment>
<organism evidence="9 10">
    <name type="scientific">Hydrogenophaga borbori</name>
    <dbReference type="NCBI Taxonomy" id="2294117"/>
    <lineage>
        <taxon>Bacteria</taxon>
        <taxon>Pseudomonadati</taxon>
        <taxon>Pseudomonadota</taxon>
        <taxon>Betaproteobacteria</taxon>
        <taxon>Burkholderiales</taxon>
        <taxon>Comamonadaceae</taxon>
        <taxon>Hydrogenophaga</taxon>
    </lineage>
</organism>
<dbReference type="RefSeq" id="WP_116959123.1">
    <property type="nucleotide sequence ID" value="NZ_QVLS01000006.1"/>
</dbReference>
<comment type="similarity">
    <text evidence="7">Belongs to the TRAP transporter small permease family.</text>
</comment>
<keyword evidence="7" id="KW-0997">Cell inner membrane</keyword>
<name>A0A372EJD2_9BURK</name>
<gene>
    <name evidence="9" type="ORF">DY262_11910</name>
</gene>
<reference evidence="9 10" key="1">
    <citation type="submission" date="2018-08" db="EMBL/GenBank/DDBJ databases">
        <title>Hydrogenophaga sp. LA-38 isolated from sludge.</title>
        <authorList>
            <person name="Im W.-T."/>
        </authorList>
    </citation>
    <scope>NUCLEOTIDE SEQUENCE [LARGE SCALE GENOMIC DNA]</scope>
    <source>
        <strain evidence="9 10">LA-38</strain>
    </source>
</reference>
<dbReference type="GO" id="GO:0005886">
    <property type="term" value="C:plasma membrane"/>
    <property type="evidence" value="ECO:0007669"/>
    <property type="project" value="UniProtKB-SubCell"/>
</dbReference>
<keyword evidence="10" id="KW-1185">Reference proteome</keyword>
<protein>
    <recommendedName>
        <fullName evidence="7">TRAP transporter small permease protein</fullName>
    </recommendedName>
</protein>
<sequence length="181" mass="19528">MNTIDAALRRFAYLLAAAGLCLLFLNAIATVLDVLGRTLFATPIDRLSDVSGLIYILAAACCVPAATAQMRHITIKPFEERLAPRPYAALEGLAALLKLAVWAVLAWQLWAHAAEMEATHQTLSQLRGVRVAPFWTFVALAMSFNALLEALNLLRFTRVALGAMPPDTAAPAESAEPANML</sequence>
<evidence type="ECO:0000256" key="7">
    <source>
        <dbReference type="RuleBase" id="RU369079"/>
    </source>
</evidence>
<keyword evidence="6 7" id="KW-0472">Membrane</keyword>
<dbReference type="EMBL" id="QVLS01000006">
    <property type="protein sequence ID" value="RFP78785.1"/>
    <property type="molecule type" value="Genomic_DNA"/>
</dbReference>
<comment type="subunit">
    <text evidence="7">The complex comprises the extracytoplasmic solute receptor protein and the two transmembrane proteins.</text>
</comment>
<evidence type="ECO:0000256" key="4">
    <source>
        <dbReference type="ARBA" id="ARBA00022692"/>
    </source>
</evidence>
<evidence type="ECO:0000256" key="3">
    <source>
        <dbReference type="ARBA" id="ARBA00022475"/>
    </source>
</evidence>
<feature type="transmembrane region" description="Helical" evidence="7">
    <location>
        <begin position="88"/>
        <end position="110"/>
    </location>
</feature>
<keyword evidence="5 7" id="KW-1133">Transmembrane helix</keyword>
<evidence type="ECO:0000256" key="6">
    <source>
        <dbReference type="ARBA" id="ARBA00023136"/>
    </source>
</evidence>